<evidence type="ECO:0008006" key="3">
    <source>
        <dbReference type="Google" id="ProtNLM"/>
    </source>
</evidence>
<reference evidence="1" key="1">
    <citation type="submission" date="2023-03" db="EMBL/GenBank/DDBJ databases">
        <title>Andean soil-derived lignocellulolytic bacterial consortium as a source of novel taxa and putative plastic-active enzymes.</title>
        <authorList>
            <person name="Diaz-Garcia L."/>
            <person name="Chuvochina M."/>
            <person name="Feuerriegel G."/>
            <person name="Bunk B."/>
            <person name="Sproer C."/>
            <person name="Streit W.R."/>
            <person name="Rodriguez L.M."/>
            <person name="Overmann J."/>
            <person name="Jimenez D.J."/>
        </authorList>
    </citation>
    <scope>NUCLEOTIDE SEQUENCE</scope>
    <source>
        <strain evidence="1">MAG 26</strain>
    </source>
</reference>
<dbReference type="Proteomes" id="UP001218362">
    <property type="component" value="Chromosome"/>
</dbReference>
<dbReference type="SUPFAM" id="SSF53271">
    <property type="entry name" value="PRTase-like"/>
    <property type="match status" value="1"/>
</dbReference>
<dbReference type="CDD" id="cd06223">
    <property type="entry name" value="PRTases_typeI"/>
    <property type="match status" value="1"/>
</dbReference>
<proteinExistence type="predicted"/>
<protein>
    <recommendedName>
        <fullName evidence="3">Phosphoribosyltransferase</fullName>
    </recommendedName>
</protein>
<sequence length="195" mass="21992">MTNEDACYFFGDYTPRAGFNHSQTNQLISNLKKHQKYRNDYSWKYKDIAIQFSGKAIAGGLNKSAADRILIVPIPPSKPSNHAEYDDRMHQVAMNAKPFQSSCLLSTNKPRDPAHRQDGGRSVENVYQTLQSHPELYDGKPICVLIDDVLTTGSSFKAAKRKISEMGFFEEILGIFVARCVWPKMQFDLLGLDGL</sequence>
<gene>
    <name evidence="1" type="ORF">P0Y56_03540</name>
</gene>
<dbReference type="InterPro" id="IPR029057">
    <property type="entry name" value="PRTase-like"/>
</dbReference>
<evidence type="ECO:0000313" key="1">
    <source>
        <dbReference type="EMBL" id="WEK47371.1"/>
    </source>
</evidence>
<dbReference type="InterPro" id="IPR000836">
    <property type="entry name" value="PRTase_dom"/>
</dbReference>
<accession>A0AAJ5X7V5</accession>
<dbReference type="AlphaFoldDB" id="A0AAJ5X7V5"/>
<dbReference type="EMBL" id="CP119316">
    <property type="protein sequence ID" value="WEK47371.1"/>
    <property type="molecule type" value="Genomic_DNA"/>
</dbReference>
<name>A0AAJ5X7V5_9SPHN</name>
<dbReference type="KEGG" id="acob:P0Y56_03540"/>
<organism evidence="1 2">
    <name type="scientific">Candidatus Andeanibacterium colombiense</name>
    <dbReference type="NCBI Taxonomy" id="3121345"/>
    <lineage>
        <taxon>Bacteria</taxon>
        <taxon>Pseudomonadati</taxon>
        <taxon>Pseudomonadota</taxon>
        <taxon>Alphaproteobacteria</taxon>
        <taxon>Sphingomonadales</taxon>
        <taxon>Sphingomonadaceae</taxon>
        <taxon>Candidatus Andeanibacterium</taxon>
    </lineage>
</organism>
<evidence type="ECO:0000313" key="2">
    <source>
        <dbReference type="Proteomes" id="UP001218362"/>
    </source>
</evidence>